<feature type="region of interest" description="Disordered" evidence="1">
    <location>
        <begin position="184"/>
        <end position="219"/>
    </location>
</feature>
<dbReference type="EMBL" id="JAPEUY010000017">
    <property type="protein sequence ID" value="KAJ4364557.1"/>
    <property type="molecule type" value="Genomic_DNA"/>
</dbReference>
<feature type="compositionally biased region" description="Basic and acidic residues" evidence="1">
    <location>
        <begin position="57"/>
        <end position="76"/>
    </location>
</feature>
<dbReference type="PANTHER" id="PTHR37576:SF2">
    <property type="entry name" value="DEFECT AT LOW TEMPERATURE PROTEIN 1"/>
    <property type="match status" value="1"/>
</dbReference>
<keyword evidence="3" id="KW-1185">Reference proteome</keyword>
<gene>
    <name evidence="2" type="ORF">N0V83_009153</name>
</gene>
<protein>
    <submittedName>
        <fullName evidence="2">Uncharacterized protein</fullName>
    </submittedName>
</protein>
<feature type="compositionally biased region" description="Polar residues" evidence="1">
    <location>
        <begin position="286"/>
        <end position="298"/>
    </location>
</feature>
<feature type="compositionally biased region" description="Basic and acidic residues" evidence="1">
    <location>
        <begin position="110"/>
        <end position="125"/>
    </location>
</feature>
<proteinExistence type="predicted"/>
<sequence>MPAPLAKGIIIAASVLVAAGIAIYESPQVRQWVDQSRRKIAVALHSLGDEIQPQQRHWSESCHDYDSESRKRRRDDMVRRNRNELIRRAREEGVAVDLDELAKISSDDFDMAERRSRPDRTKSFDDMVGSDGMLKQDAKATGHEDVSNSGLRKRGAAGLAAASGAAAAAMANPFSDDQVLIDDDDEDEASSPKPFEYIEPGTRESSATIEADPMSPPAATQLIDLTPEALHSQSENQRSGSLTHLETSETDKAAQSFYSFTSSTSHLDEHSSTRPFFDDNEAEHLSTGTLTPRSERSMTTGASIADSHADDIAVLSLQNDTDHDARSEVFSEGGFTDADFSEAGFSELGHGDRAGVMTPNSWTDVGSDDESDWGGAAQHGHVSQEVFISADGDGGPFAGSDSRLLLAKRFINGKITDVDCNTTFRDPTQYVLNRLRDMAFRTAVAAANITTDLDLLFGNHSLAQEGAPLLQNWTQQVDVVGKKWVAAFSVVVTYLHATTRIAHALHPSQQPVNTKWPQTGTHVIINPVNPVMETQLANRVKHDMKQLTLWADELPRIKLRCEQLYEEARKAQERGEYGRVQRRLESLRGFLKGWMRSG</sequence>
<feature type="region of interest" description="Disordered" evidence="1">
    <location>
        <begin position="110"/>
        <end position="130"/>
    </location>
</feature>
<feature type="region of interest" description="Disordered" evidence="1">
    <location>
        <begin position="55"/>
        <end position="76"/>
    </location>
</feature>
<reference evidence="2" key="1">
    <citation type="submission" date="2022-10" db="EMBL/GenBank/DDBJ databases">
        <title>Tapping the CABI collections for fungal endophytes: first genome assemblies for Collariella, Neodidymelliopsis, Ascochyta clinopodiicola, Didymella pomorum, Didymosphaeria variabile, Neocosmospora piperis and Neocucurbitaria cava.</title>
        <authorList>
            <person name="Hill R."/>
        </authorList>
    </citation>
    <scope>NUCLEOTIDE SEQUENCE</scope>
    <source>
        <strain evidence="2">IMI 356814</strain>
    </source>
</reference>
<evidence type="ECO:0000313" key="3">
    <source>
        <dbReference type="Proteomes" id="UP001140560"/>
    </source>
</evidence>
<organism evidence="2 3">
    <name type="scientific">Neocucurbitaria cava</name>
    <dbReference type="NCBI Taxonomy" id="798079"/>
    <lineage>
        <taxon>Eukaryota</taxon>
        <taxon>Fungi</taxon>
        <taxon>Dikarya</taxon>
        <taxon>Ascomycota</taxon>
        <taxon>Pezizomycotina</taxon>
        <taxon>Dothideomycetes</taxon>
        <taxon>Pleosporomycetidae</taxon>
        <taxon>Pleosporales</taxon>
        <taxon>Pleosporineae</taxon>
        <taxon>Cucurbitariaceae</taxon>
        <taxon>Neocucurbitaria</taxon>
    </lineage>
</organism>
<name>A0A9W8Y100_9PLEO</name>
<dbReference type="OrthoDB" id="3926760at2759"/>
<feature type="region of interest" description="Disordered" evidence="1">
    <location>
        <begin position="262"/>
        <end position="298"/>
    </location>
</feature>
<comment type="caution">
    <text evidence="2">The sequence shown here is derived from an EMBL/GenBank/DDBJ whole genome shotgun (WGS) entry which is preliminary data.</text>
</comment>
<dbReference type="Proteomes" id="UP001140560">
    <property type="component" value="Unassembled WGS sequence"/>
</dbReference>
<dbReference type="PANTHER" id="PTHR37576">
    <property type="entry name" value="DEFECT AT LOW TEMPERATURE PROTEIN 1"/>
    <property type="match status" value="1"/>
</dbReference>
<evidence type="ECO:0000313" key="2">
    <source>
        <dbReference type="EMBL" id="KAJ4364557.1"/>
    </source>
</evidence>
<dbReference type="AlphaFoldDB" id="A0A9W8Y100"/>
<accession>A0A9W8Y100</accession>
<evidence type="ECO:0000256" key="1">
    <source>
        <dbReference type="SAM" id="MobiDB-lite"/>
    </source>
</evidence>